<evidence type="ECO:0000259" key="1">
    <source>
        <dbReference type="Pfam" id="PF13173"/>
    </source>
</evidence>
<dbReference type="Pfam" id="PF13635">
    <property type="entry name" value="DUF4143"/>
    <property type="match status" value="1"/>
</dbReference>
<dbReference type="AlphaFoldDB" id="A0A450SZP5"/>
<sequence length="194" mass="21761">MLIDEIQYAPQLLPFIKMAVDKDRQPGLFWLTGSQQFHLMKGVSESLAGRVGIIRLLGFSYRERMGRTAQYPPFLPVPEIIEARSQTDALPSLAPLSLKEVYKIIWRGALPTVALHEETDRDLFYSSYVQTYLQRDVRDLARIGDLTAFLRFLRASAAHSGQLLDLAGLARDADIAPNTAKSWLSILVPRSSCA</sequence>
<organism evidence="3">
    <name type="scientific">Candidatus Kentrum sp. DK</name>
    <dbReference type="NCBI Taxonomy" id="2126562"/>
    <lineage>
        <taxon>Bacteria</taxon>
        <taxon>Pseudomonadati</taxon>
        <taxon>Pseudomonadota</taxon>
        <taxon>Gammaproteobacteria</taxon>
        <taxon>Candidatus Kentrum</taxon>
    </lineage>
</organism>
<dbReference type="InterPro" id="IPR025420">
    <property type="entry name" value="DUF4143"/>
</dbReference>
<dbReference type="PANTHER" id="PTHR43566:SF2">
    <property type="entry name" value="DUF4143 DOMAIN-CONTAINING PROTEIN"/>
    <property type="match status" value="1"/>
</dbReference>
<dbReference type="InterPro" id="IPR041682">
    <property type="entry name" value="AAA_14"/>
</dbReference>
<evidence type="ECO:0000259" key="2">
    <source>
        <dbReference type="Pfam" id="PF13635"/>
    </source>
</evidence>
<feature type="domain" description="AAA" evidence="1">
    <location>
        <begin position="2"/>
        <end position="63"/>
    </location>
</feature>
<dbReference type="EMBL" id="CAADEX010000085">
    <property type="protein sequence ID" value="VFJ59719.1"/>
    <property type="molecule type" value="Genomic_DNA"/>
</dbReference>
<dbReference type="Pfam" id="PF13173">
    <property type="entry name" value="AAA_14"/>
    <property type="match status" value="1"/>
</dbReference>
<dbReference type="PANTHER" id="PTHR43566">
    <property type="entry name" value="CONSERVED PROTEIN"/>
    <property type="match status" value="1"/>
</dbReference>
<reference evidence="3" key="1">
    <citation type="submission" date="2019-02" db="EMBL/GenBank/DDBJ databases">
        <authorList>
            <person name="Gruber-Vodicka R. H."/>
            <person name="Seah K. B. B."/>
        </authorList>
    </citation>
    <scope>NUCLEOTIDE SEQUENCE</scope>
    <source>
        <strain evidence="3">BECK_DK47</strain>
    </source>
</reference>
<accession>A0A450SZP5</accession>
<gene>
    <name evidence="3" type="ORF">BECKDK2373B_GA0170837_108516</name>
</gene>
<feature type="domain" description="DUF4143" evidence="2">
    <location>
        <begin position="134"/>
        <end position="187"/>
    </location>
</feature>
<name>A0A450SZP5_9GAMM</name>
<evidence type="ECO:0000313" key="3">
    <source>
        <dbReference type="EMBL" id="VFJ59719.1"/>
    </source>
</evidence>
<protein>
    <submittedName>
        <fullName evidence="3">AAA domain-containing protein</fullName>
    </submittedName>
</protein>
<proteinExistence type="predicted"/>